<dbReference type="AlphaFoldDB" id="A0A1H3HN69"/>
<organism evidence="3 4">
    <name type="scientific">Micromonospora pattaloongensis</name>
    <dbReference type="NCBI Taxonomy" id="405436"/>
    <lineage>
        <taxon>Bacteria</taxon>
        <taxon>Bacillati</taxon>
        <taxon>Actinomycetota</taxon>
        <taxon>Actinomycetes</taxon>
        <taxon>Micromonosporales</taxon>
        <taxon>Micromonosporaceae</taxon>
        <taxon>Micromonospora</taxon>
    </lineage>
</organism>
<reference evidence="4" key="1">
    <citation type="submission" date="2016-10" db="EMBL/GenBank/DDBJ databases">
        <authorList>
            <person name="Varghese N."/>
            <person name="Submissions S."/>
        </authorList>
    </citation>
    <scope>NUCLEOTIDE SEQUENCE [LARGE SCALE GENOMIC DNA]</scope>
    <source>
        <strain evidence="4">DSM 45245</strain>
    </source>
</reference>
<evidence type="ECO:0000313" key="3">
    <source>
        <dbReference type="EMBL" id="SDY16228.1"/>
    </source>
</evidence>
<feature type="region of interest" description="Disordered" evidence="1">
    <location>
        <begin position="64"/>
        <end position="93"/>
    </location>
</feature>
<dbReference type="PROSITE" id="PS51257">
    <property type="entry name" value="PROKAR_LIPOPROTEIN"/>
    <property type="match status" value="1"/>
</dbReference>
<evidence type="ECO:0000256" key="2">
    <source>
        <dbReference type="SAM" id="SignalP"/>
    </source>
</evidence>
<proteinExistence type="predicted"/>
<feature type="compositionally biased region" description="Basic and acidic residues" evidence="1">
    <location>
        <begin position="79"/>
        <end position="89"/>
    </location>
</feature>
<sequence length="194" mass="19866">MRRFGVVVTTGLMAAAGALGLTGCAAGGGAVDGARESAVEVMAAMGAEGQALVALGFDADDVAPDAEPVAAPAGSPSAEPRKGERGEAARKRHPARVLLRRNTLHGEAVVQTKDGTKTVAVQRGTVTAIDGTTITVRSTDGFTLTWTFGDKLRVVERRAEVQPDRVAVGTVVGVAGTKDGDRGVARLIVIPKKK</sequence>
<evidence type="ECO:0000313" key="4">
    <source>
        <dbReference type="Proteomes" id="UP000242415"/>
    </source>
</evidence>
<keyword evidence="4" id="KW-1185">Reference proteome</keyword>
<feature type="chain" id="PRO_5038981415" description="DUF5666 domain-containing protein" evidence="2">
    <location>
        <begin position="21"/>
        <end position="194"/>
    </location>
</feature>
<keyword evidence="2" id="KW-0732">Signal</keyword>
<gene>
    <name evidence="3" type="ORF">SAMN05444365_101886</name>
</gene>
<evidence type="ECO:0000256" key="1">
    <source>
        <dbReference type="SAM" id="MobiDB-lite"/>
    </source>
</evidence>
<name>A0A1H3HN69_9ACTN</name>
<feature type="signal peptide" evidence="2">
    <location>
        <begin position="1"/>
        <end position="20"/>
    </location>
</feature>
<dbReference type="Proteomes" id="UP000242415">
    <property type="component" value="Unassembled WGS sequence"/>
</dbReference>
<dbReference type="STRING" id="405436.SAMN05444365_101886"/>
<dbReference type="EMBL" id="FNPH01000001">
    <property type="protein sequence ID" value="SDY16228.1"/>
    <property type="molecule type" value="Genomic_DNA"/>
</dbReference>
<protein>
    <recommendedName>
        <fullName evidence="5">DUF5666 domain-containing protein</fullName>
    </recommendedName>
</protein>
<evidence type="ECO:0008006" key="5">
    <source>
        <dbReference type="Google" id="ProtNLM"/>
    </source>
</evidence>
<accession>A0A1H3HN69</accession>
<dbReference type="RefSeq" id="WP_091551611.1">
    <property type="nucleotide sequence ID" value="NZ_FNPH01000001.1"/>
</dbReference>
<dbReference type="OrthoDB" id="3401874at2"/>